<dbReference type="AlphaFoldDB" id="A0A835LAZ2"/>
<protein>
    <submittedName>
        <fullName evidence="1">Uncharacterized protein</fullName>
    </submittedName>
</protein>
<gene>
    <name evidence="1" type="ORF">HW555_005578</name>
</gene>
<organism evidence="1 2">
    <name type="scientific">Spodoptera exigua</name>
    <name type="common">Beet armyworm</name>
    <name type="synonym">Noctua fulgens</name>
    <dbReference type="NCBI Taxonomy" id="7107"/>
    <lineage>
        <taxon>Eukaryota</taxon>
        <taxon>Metazoa</taxon>
        <taxon>Ecdysozoa</taxon>
        <taxon>Arthropoda</taxon>
        <taxon>Hexapoda</taxon>
        <taxon>Insecta</taxon>
        <taxon>Pterygota</taxon>
        <taxon>Neoptera</taxon>
        <taxon>Endopterygota</taxon>
        <taxon>Lepidoptera</taxon>
        <taxon>Glossata</taxon>
        <taxon>Ditrysia</taxon>
        <taxon>Noctuoidea</taxon>
        <taxon>Noctuidae</taxon>
        <taxon>Amphipyrinae</taxon>
        <taxon>Spodoptera</taxon>
    </lineage>
</organism>
<evidence type="ECO:0000313" key="1">
    <source>
        <dbReference type="EMBL" id="KAF9417264.1"/>
    </source>
</evidence>
<evidence type="ECO:0000313" key="2">
    <source>
        <dbReference type="Proteomes" id="UP000648187"/>
    </source>
</evidence>
<dbReference type="EMBL" id="JACKWZ010000074">
    <property type="protein sequence ID" value="KAF9417264.1"/>
    <property type="molecule type" value="Genomic_DNA"/>
</dbReference>
<sequence>MAKAFIVLATQRNRNSRVKVKVTDLPQHVLIAKFSLRTKSSLDYGLKMNLWFCCSEGVVDTFTRNSEFFCDLAFTVAFLTQSTNSASLFKCASKLLDGSIPFHLHTPAKCGGPYSFFPHPLLCTIYMHRHAKLNAQIALAQDGSSRLATCRSDQLNDSIIPQLNVCGIALETKSDDEDFQAFKKYRWRNENLARKKGGPLPISGYGTKAASNVKNAG</sequence>
<name>A0A835LAZ2_SPOEX</name>
<accession>A0A835LAZ2</accession>
<dbReference type="Proteomes" id="UP000648187">
    <property type="component" value="Unassembled WGS sequence"/>
</dbReference>
<proteinExistence type="predicted"/>
<comment type="caution">
    <text evidence="1">The sequence shown here is derived from an EMBL/GenBank/DDBJ whole genome shotgun (WGS) entry which is preliminary data.</text>
</comment>
<reference evidence="1" key="1">
    <citation type="submission" date="2020-08" db="EMBL/GenBank/DDBJ databases">
        <title>Spodoptera exigua strain:BAW_Kor-Di-RS1 Genome sequencing and assembly.</title>
        <authorList>
            <person name="Kim J."/>
            <person name="Nam H.Y."/>
            <person name="Kwon M."/>
            <person name="Choi J.H."/>
            <person name="Cho S.R."/>
            <person name="Kim G.-H."/>
        </authorList>
    </citation>
    <scope>NUCLEOTIDE SEQUENCE</scope>
    <source>
        <strain evidence="1">BAW_Kor-Di-RS1</strain>
        <tissue evidence="1">Whole-body</tissue>
    </source>
</reference>
<keyword evidence="2" id="KW-1185">Reference proteome</keyword>